<keyword evidence="3" id="KW-0285">Flavoprotein</keyword>
<dbReference type="Proteomes" id="UP001642482">
    <property type="component" value="Unassembled WGS sequence"/>
</dbReference>
<evidence type="ECO:0000256" key="4">
    <source>
        <dbReference type="ARBA" id="ARBA00022827"/>
    </source>
</evidence>
<reference evidence="7 8" key="1">
    <citation type="submission" date="2024-01" db="EMBL/GenBank/DDBJ databases">
        <authorList>
            <person name="Allen C."/>
            <person name="Tagirdzhanova G."/>
        </authorList>
    </citation>
    <scope>NUCLEOTIDE SEQUENCE [LARGE SCALE GENOMIC DNA]</scope>
</reference>
<protein>
    <recommendedName>
        <fullName evidence="6">FAD-binding PCMH-type domain-containing protein</fullName>
    </recommendedName>
</protein>
<keyword evidence="5" id="KW-0560">Oxidoreductase</keyword>
<sequence length="454" mass="51585">MDNWEFKYIRVGQAEYERARNDATWNGRVPARYPTLIVYPERDDHVRDIVLYAKTKNLSIGTKSGGHSWTASFLRDGGILIDLSRMNEFDFDVECRTARAQPAAYGSDLNAALVPHNLMFPGGHCPTVGLGGFLLQGGFGWNSRKWGVACESVTAIDVVTADGDLIHADSTQHSDFYWAARGAGCGYFGVITRFYLKLYTLPRFMTARYVFEIKDFDDVVTAIDAVSDQVSIDLEIGFFVAHDQDGFEGRPTVAITADAISDSVEEARRALDLLHNLPPMKKTIKSWPYVACTLKQMLQRFDDILDNRGRRYEVNNLWTDKPVQALLPSFHRIIDELPPAPSHLYMMWWLPVRSRPDMAFSMEARLYVALYAISTDSASDAPNAEYVVRAMELMDDHKKGIQLADENLPGHPGKFMTTRNYVHLEQLRARHDPHGRFYNYIRVPPEFEQVWASL</sequence>
<comment type="cofactor">
    <cofactor evidence="1">
        <name>FAD</name>
        <dbReference type="ChEBI" id="CHEBI:57692"/>
    </cofactor>
</comment>
<gene>
    <name evidence="7" type="ORF">SEUCBS140593_010638</name>
</gene>
<proteinExistence type="inferred from homology"/>
<dbReference type="InterPro" id="IPR036318">
    <property type="entry name" value="FAD-bd_PCMH-like_sf"/>
</dbReference>
<comment type="caution">
    <text evidence="7">The sequence shown here is derived from an EMBL/GenBank/DDBJ whole genome shotgun (WGS) entry which is preliminary data.</text>
</comment>
<evidence type="ECO:0000256" key="2">
    <source>
        <dbReference type="ARBA" id="ARBA00005466"/>
    </source>
</evidence>
<dbReference type="InterPro" id="IPR050416">
    <property type="entry name" value="FAD-linked_Oxidoreductase"/>
</dbReference>
<dbReference type="Gene3D" id="3.30.465.10">
    <property type="match status" value="1"/>
</dbReference>
<dbReference type="Gene3D" id="3.40.462.20">
    <property type="match status" value="1"/>
</dbReference>
<dbReference type="InterPro" id="IPR016166">
    <property type="entry name" value="FAD-bd_PCMH"/>
</dbReference>
<dbReference type="InterPro" id="IPR016169">
    <property type="entry name" value="FAD-bd_PCMH_sub2"/>
</dbReference>
<evidence type="ECO:0000313" key="7">
    <source>
        <dbReference type="EMBL" id="CAK7238391.1"/>
    </source>
</evidence>
<evidence type="ECO:0000256" key="1">
    <source>
        <dbReference type="ARBA" id="ARBA00001974"/>
    </source>
</evidence>
<comment type="similarity">
    <text evidence="2">Belongs to the oxygen-dependent FAD-linked oxidoreductase family.</text>
</comment>
<dbReference type="PROSITE" id="PS51387">
    <property type="entry name" value="FAD_PCMH"/>
    <property type="match status" value="1"/>
</dbReference>
<dbReference type="Gene3D" id="3.30.43.10">
    <property type="entry name" value="Uridine Diphospho-n-acetylenolpyruvylglucosamine Reductase, domain 2"/>
    <property type="match status" value="1"/>
</dbReference>
<evidence type="ECO:0000313" key="8">
    <source>
        <dbReference type="Proteomes" id="UP001642482"/>
    </source>
</evidence>
<keyword evidence="4" id="KW-0274">FAD</keyword>
<dbReference type="EMBL" id="CAWUHD010000241">
    <property type="protein sequence ID" value="CAK7238391.1"/>
    <property type="molecule type" value="Genomic_DNA"/>
</dbReference>
<evidence type="ECO:0000256" key="5">
    <source>
        <dbReference type="ARBA" id="ARBA00023002"/>
    </source>
</evidence>
<dbReference type="InterPro" id="IPR006094">
    <property type="entry name" value="Oxid_FAD_bind_N"/>
</dbReference>
<feature type="domain" description="FAD-binding PCMH-type" evidence="6">
    <location>
        <begin position="30"/>
        <end position="201"/>
    </location>
</feature>
<name>A0ABP0D2E0_9PEZI</name>
<dbReference type="Pfam" id="PF01565">
    <property type="entry name" value="FAD_binding_4"/>
    <property type="match status" value="1"/>
</dbReference>
<keyword evidence="8" id="KW-1185">Reference proteome</keyword>
<evidence type="ECO:0000256" key="3">
    <source>
        <dbReference type="ARBA" id="ARBA00022630"/>
    </source>
</evidence>
<dbReference type="PANTHER" id="PTHR42973">
    <property type="entry name" value="BINDING OXIDOREDUCTASE, PUTATIVE (AFU_ORTHOLOGUE AFUA_1G17690)-RELATED"/>
    <property type="match status" value="1"/>
</dbReference>
<dbReference type="SUPFAM" id="SSF56176">
    <property type="entry name" value="FAD-binding/transporter-associated domain-like"/>
    <property type="match status" value="1"/>
</dbReference>
<dbReference type="PANTHER" id="PTHR42973:SF39">
    <property type="entry name" value="FAD-BINDING PCMH-TYPE DOMAIN-CONTAINING PROTEIN"/>
    <property type="match status" value="1"/>
</dbReference>
<organism evidence="7 8">
    <name type="scientific">Sporothrix eucalyptigena</name>
    <dbReference type="NCBI Taxonomy" id="1812306"/>
    <lineage>
        <taxon>Eukaryota</taxon>
        <taxon>Fungi</taxon>
        <taxon>Dikarya</taxon>
        <taxon>Ascomycota</taxon>
        <taxon>Pezizomycotina</taxon>
        <taxon>Sordariomycetes</taxon>
        <taxon>Sordariomycetidae</taxon>
        <taxon>Ophiostomatales</taxon>
        <taxon>Ophiostomataceae</taxon>
        <taxon>Sporothrix</taxon>
    </lineage>
</organism>
<accession>A0ABP0D2E0</accession>
<dbReference type="InterPro" id="IPR016167">
    <property type="entry name" value="FAD-bd_PCMH_sub1"/>
</dbReference>
<evidence type="ECO:0000259" key="6">
    <source>
        <dbReference type="PROSITE" id="PS51387"/>
    </source>
</evidence>